<accession>A0AAV3NYK9</accession>
<evidence type="ECO:0000313" key="2">
    <source>
        <dbReference type="Proteomes" id="UP001454036"/>
    </source>
</evidence>
<dbReference type="AlphaFoldDB" id="A0AAV3NYK9"/>
<reference evidence="1 2" key="1">
    <citation type="submission" date="2024-01" db="EMBL/GenBank/DDBJ databases">
        <title>The complete chloroplast genome sequence of Lithospermum erythrorhizon: insights into the phylogenetic relationship among Boraginaceae species and the maternal lineages of purple gromwells.</title>
        <authorList>
            <person name="Okada T."/>
            <person name="Watanabe K."/>
        </authorList>
    </citation>
    <scope>NUCLEOTIDE SEQUENCE [LARGE SCALE GENOMIC DNA]</scope>
</reference>
<evidence type="ECO:0000313" key="1">
    <source>
        <dbReference type="EMBL" id="GAA0142842.1"/>
    </source>
</evidence>
<dbReference type="Proteomes" id="UP001454036">
    <property type="component" value="Unassembled WGS sequence"/>
</dbReference>
<proteinExistence type="predicted"/>
<comment type="caution">
    <text evidence="1">The sequence shown here is derived from an EMBL/GenBank/DDBJ whole genome shotgun (WGS) entry which is preliminary data.</text>
</comment>
<organism evidence="1 2">
    <name type="scientific">Lithospermum erythrorhizon</name>
    <name type="common">Purple gromwell</name>
    <name type="synonym">Lithospermum officinale var. erythrorhizon</name>
    <dbReference type="NCBI Taxonomy" id="34254"/>
    <lineage>
        <taxon>Eukaryota</taxon>
        <taxon>Viridiplantae</taxon>
        <taxon>Streptophyta</taxon>
        <taxon>Embryophyta</taxon>
        <taxon>Tracheophyta</taxon>
        <taxon>Spermatophyta</taxon>
        <taxon>Magnoliopsida</taxon>
        <taxon>eudicotyledons</taxon>
        <taxon>Gunneridae</taxon>
        <taxon>Pentapetalae</taxon>
        <taxon>asterids</taxon>
        <taxon>lamiids</taxon>
        <taxon>Boraginales</taxon>
        <taxon>Boraginaceae</taxon>
        <taxon>Boraginoideae</taxon>
        <taxon>Lithospermeae</taxon>
        <taxon>Lithospermum</taxon>
    </lineage>
</organism>
<gene>
    <name evidence="1" type="ORF">LIER_03653</name>
</gene>
<dbReference type="EMBL" id="BAABME010000447">
    <property type="protein sequence ID" value="GAA0142842.1"/>
    <property type="molecule type" value="Genomic_DNA"/>
</dbReference>
<sequence length="80" mass="9483">MILFSRLLPIDMHTHIYRLMDIQIDGYSVADIERKQIKRFNLLLVRQPYLGCSHGSFELVHETKDISASRPRWLMVAWVL</sequence>
<protein>
    <submittedName>
        <fullName evidence="1">Uncharacterized protein</fullName>
    </submittedName>
</protein>
<name>A0AAV3NYK9_LITER</name>
<keyword evidence="2" id="KW-1185">Reference proteome</keyword>